<evidence type="ECO:0000313" key="2">
    <source>
        <dbReference type="Proteomes" id="UP001165492"/>
    </source>
</evidence>
<organism evidence="1 2">
    <name type="scientific">Pelosinus baikalensis</name>
    <dbReference type="NCBI Taxonomy" id="2892015"/>
    <lineage>
        <taxon>Bacteria</taxon>
        <taxon>Bacillati</taxon>
        <taxon>Bacillota</taxon>
        <taxon>Negativicutes</taxon>
        <taxon>Selenomonadales</taxon>
        <taxon>Sporomusaceae</taxon>
        <taxon>Pelosinus</taxon>
    </lineage>
</organism>
<evidence type="ECO:0008006" key="3">
    <source>
        <dbReference type="Google" id="ProtNLM"/>
    </source>
</evidence>
<sequence length="53" mass="6331">MWGEVDLDVFDISKDDKCRARHEIGHVLVLEQTKVDWEYVTILSDDGNQRWLR</sequence>
<proteinExistence type="predicted"/>
<dbReference type="RefSeq" id="WP_229535669.1">
    <property type="nucleotide sequence ID" value="NZ_JAJHJB010000019.1"/>
</dbReference>
<comment type="caution">
    <text evidence="1">The sequence shown here is derived from an EMBL/GenBank/DDBJ whole genome shotgun (WGS) entry which is preliminary data.</text>
</comment>
<keyword evidence="2" id="KW-1185">Reference proteome</keyword>
<dbReference type="Proteomes" id="UP001165492">
    <property type="component" value="Unassembled WGS sequence"/>
</dbReference>
<dbReference type="EMBL" id="JAJHJB010000019">
    <property type="protein sequence ID" value="MCC5466526.1"/>
    <property type="molecule type" value="Genomic_DNA"/>
</dbReference>
<name>A0ABS8HV71_9FIRM</name>
<evidence type="ECO:0000313" key="1">
    <source>
        <dbReference type="EMBL" id="MCC5466526.1"/>
    </source>
</evidence>
<reference evidence="1" key="1">
    <citation type="submission" date="2021-11" db="EMBL/GenBank/DDBJ databases">
        <title>Description of a new species Pelosinus isolated from the bottom sediments of Lake Baikal.</title>
        <authorList>
            <person name="Zakharyuk A."/>
        </authorList>
    </citation>
    <scope>NUCLEOTIDE SEQUENCE</scope>
    <source>
        <strain evidence="1">Bkl1</strain>
    </source>
</reference>
<gene>
    <name evidence="1" type="ORF">LMF89_14340</name>
</gene>
<protein>
    <recommendedName>
        <fullName evidence="3">Peptidase M10 metallopeptidase domain-containing protein</fullName>
    </recommendedName>
</protein>
<accession>A0ABS8HV71</accession>